<dbReference type="PANTHER" id="PTHR11079:SF156">
    <property type="entry name" value="INACTIVE TRNA-SPECIFIC ADENOSINE DEAMINASE-LIKE PROTEIN 3-RELATED"/>
    <property type="match status" value="1"/>
</dbReference>
<dbReference type="AlphaFoldDB" id="A0A4D6N6Z3"/>
<keyword evidence="1" id="KW-0819">tRNA processing</keyword>
<dbReference type="InterPro" id="IPR002125">
    <property type="entry name" value="CMP_dCMP_dom"/>
</dbReference>
<sequence>MASFWVKKKTPLDSPTRLHAREFWPSSPSSLRAYRSCFKNEFSAESTRAMGVETLVTMVPGGAEQEQGMMNNCLIVHIPDKQPYDLHHQPTESVFASAINPKHANQIVRRLNQIAPLDDLRHVKRIQKKVLEGGEIQLLVILCLASEGQDQLDSMPPHLQEMISSYQLSPFITKVCKYVATSKEEWQEQCKFWPTSYHPRTYNIDGITGFSEEDSQSVLKFMQSAVELAKSNGLVVNAAVIVDPSTKEIISSACDQIYSWNSCIDDSCNGKPESFCSHLNISSRCDPHEPLHSNSSSNRLKQPCTGAACLYTRQWAEQPPHSHSSYYWHPLRHSAIVAIESSAARDRNLFPSEGSNEASYQELDSENASWTSSPAKRQKTVCGNGEDDHKLNACSQASGQPSARPYLCTGYDIYLVWEPCAMCAMALVHQRIRRIFYAFPNPNAGALGSVHRLQGEKSLNHHYAVFRVLLPEEDLA</sequence>
<feature type="domain" description="CMP/dCMP-type deaminase" evidence="4">
    <location>
        <begin position="353"/>
        <end position="450"/>
    </location>
</feature>
<organism evidence="5 6">
    <name type="scientific">Vigna unguiculata</name>
    <name type="common">Cowpea</name>
    <dbReference type="NCBI Taxonomy" id="3917"/>
    <lineage>
        <taxon>Eukaryota</taxon>
        <taxon>Viridiplantae</taxon>
        <taxon>Streptophyta</taxon>
        <taxon>Embryophyta</taxon>
        <taxon>Tracheophyta</taxon>
        <taxon>Spermatophyta</taxon>
        <taxon>Magnoliopsida</taxon>
        <taxon>eudicotyledons</taxon>
        <taxon>Gunneridae</taxon>
        <taxon>Pentapetalae</taxon>
        <taxon>rosids</taxon>
        <taxon>fabids</taxon>
        <taxon>Fabales</taxon>
        <taxon>Fabaceae</taxon>
        <taxon>Papilionoideae</taxon>
        <taxon>50 kb inversion clade</taxon>
        <taxon>NPAAA clade</taxon>
        <taxon>indigoferoid/millettioid clade</taxon>
        <taxon>Phaseoleae</taxon>
        <taxon>Vigna</taxon>
    </lineage>
</organism>
<dbReference type="Proteomes" id="UP000501690">
    <property type="component" value="Linkage Group LG10"/>
</dbReference>
<dbReference type="Gene3D" id="3.40.140.10">
    <property type="entry name" value="Cytidine Deaminase, domain 2"/>
    <property type="match status" value="1"/>
</dbReference>
<dbReference type="GO" id="GO:0005634">
    <property type="term" value="C:nucleus"/>
    <property type="evidence" value="ECO:0007669"/>
    <property type="project" value="TreeGrafter"/>
</dbReference>
<dbReference type="InterPro" id="IPR016193">
    <property type="entry name" value="Cytidine_deaminase-like"/>
</dbReference>
<evidence type="ECO:0000256" key="2">
    <source>
        <dbReference type="ARBA" id="ARBA00038160"/>
    </source>
</evidence>
<reference evidence="5 6" key="1">
    <citation type="submission" date="2019-04" db="EMBL/GenBank/DDBJ databases">
        <title>An improved genome assembly and genetic linkage map for asparagus bean, Vigna unguiculata ssp. sesquipedialis.</title>
        <authorList>
            <person name="Xia Q."/>
            <person name="Zhang R."/>
            <person name="Dong Y."/>
        </authorList>
    </citation>
    <scope>NUCLEOTIDE SEQUENCE [LARGE SCALE GENOMIC DNA]</scope>
    <source>
        <tissue evidence="5">Leaf</tissue>
    </source>
</reference>
<dbReference type="EMBL" id="CP039354">
    <property type="protein sequence ID" value="QCE09516.1"/>
    <property type="molecule type" value="Genomic_DNA"/>
</dbReference>
<dbReference type="PANTHER" id="PTHR11079">
    <property type="entry name" value="CYTOSINE DEAMINASE FAMILY MEMBER"/>
    <property type="match status" value="1"/>
</dbReference>
<evidence type="ECO:0000259" key="4">
    <source>
        <dbReference type="PROSITE" id="PS51747"/>
    </source>
</evidence>
<dbReference type="GO" id="GO:0005737">
    <property type="term" value="C:cytoplasm"/>
    <property type="evidence" value="ECO:0007669"/>
    <property type="project" value="TreeGrafter"/>
</dbReference>
<dbReference type="GO" id="GO:0002100">
    <property type="term" value="P:tRNA wobble adenosine to inosine editing"/>
    <property type="evidence" value="ECO:0007669"/>
    <property type="project" value="InterPro"/>
</dbReference>
<keyword evidence="6" id="KW-1185">Reference proteome</keyword>
<dbReference type="PROSITE" id="PS51747">
    <property type="entry name" value="CYT_DCMP_DEAMINASES_2"/>
    <property type="match status" value="1"/>
</dbReference>
<proteinExistence type="inferred from homology"/>
<feature type="compositionally biased region" description="Polar residues" evidence="3">
    <location>
        <begin position="366"/>
        <end position="375"/>
    </location>
</feature>
<evidence type="ECO:0000313" key="5">
    <source>
        <dbReference type="EMBL" id="QCE09516.1"/>
    </source>
</evidence>
<evidence type="ECO:0000256" key="1">
    <source>
        <dbReference type="ARBA" id="ARBA00022694"/>
    </source>
</evidence>
<gene>
    <name evidence="5" type="ORF">DEO72_LG10g736</name>
</gene>
<comment type="similarity">
    <text evidence="2">Belongs to the cytidine and deoxycytidylate deaminase family. ADAT3 subfamily.</text>
</comment>
<evidence type="ECO:0000313" key="6">
    <source>
        <dbReference type="Proteomes" id="UP000501690"/>
    </source>
</evidence>
<accession>A0A4D6N6Z3</accession>
<protein>
    <submittedName>
        <fullName evidence="5">Cytosine deaminase</fullName>
    </submittedName>
</protein>
<evidence type="ECO:0000256" key="3">
    <source>
        <dbReference type="SAM" id="MobiDB-lite"/>
    </source>
</evidence>
<dbReference type="GO" id="GO:0046872">
    <property type="term" value="F:metal ion binding"/>
    <property type="evidence" value="ECO:0007669"/>
    <property type="project" value="UniProtKB-KW"/>
</dbReference>
<dbReference type="SUPFAM" id="SSF53927">
    <property type="entry name" value="Cytidine deaminase-like"/>
    <property type="match status" value="1"/>
</dbReference>
<dbReference type="GO" id="GO:0052717">
    <property type="term" value="F:tRNA-specific adenosine-34 deaminase activity"/>
    <property type="evidence" value="ECO:0007669"/>
    <property type="project" value="UniProtKB-EC"/>
</dbReference>
<name>A0A4D6N6Z3_VIGUN</name>
<feature type="region of interest" description="Disordered" evidence="3">
    <location>
        <begin position="348"/>
        <end position="382"/>
    </location>
</feature>